<comment type="caution">
    <text evidence="2">The sequence shown here is derived from an EMBL/GenBank/DDBJ whole genome shotgun (WGS) entry which is preliminary data.</text>
</comment>
<feature type="domain" description="DUF3806" evidence="1">
    <location>
        <begin position="76"/>
        <end position="135"/>
    </location>
</feature>
<evidence type="ECO:0000313" key="2">
    <source>
        <dbReference type="EMBL" id="EWH12658.1"/>
    </source>
</evidence>
<evidence type="ECO:0000259" key="1">
    <source>
        <dbReference type="Pfam" id="PF12713"/>
    </source>
</evidence>
<keyword evidence="3" id="KW-1185">Reference proteome</keyword>
<accession>A0ABN0RLE7</accession>
<evidence type="ECO:0000313" key="3">
    <source>
        <dbReference type="Proteomes" id="UP000019275"/>
    </source>
</evidence>
<dbReference type="Proteomes" id="UP000019275">
    <property type="component" value="Unassembled WGS sequence"/>
</dbReference>
<name>A0ABN0RLE7_9FLAO</name>
<protein>
    <recommendedName>
        <fullName evidence="1">DUF3806 domain-containing protein</fullName>
    </recommendedName>
</protein>
<dbReference type="RefSeq" id="WP_013622635.1">
    <property type="nucleotide sequence ID" value="NZ_ARZX01000019.1"/>
</dbReference>
<dbReference type="InterPro" id="IPR024266">
    <property type="entry name" value="DUF3806"/>
</dbReference>
<gene>
    <name evidence="2" type="ORF">KLA_13624</name>
</gene>
<proteinExistence type="predicted"/>
<dbReference type="Gene3D" id="1.20.120.1090">
    <property type="match status" value="1"/>
</dbReference>
<dbReference type="Pfam" id="PF12713">
    <property type="entry name" value="DUF3806"/>
    <property type="match status" value="1"/>
</dbReference>
<sequence>MQTTLRDLTEEELSTLELDLDLAYSICKKYEPEFKGEFTVSLLTKVFELWLADNTDIIANEDIADFNSKCATKPTPKMVQFGLGAAYGEVLNEEFATHWKHITDEYGQEICIRHKNPVYTTFPYTIVSKRIDSKETNFFAPIMETMRYNITKN</sequence>
<dbReference type="EMBL" id="ARZX01000019">
    <property type="protein sequence ID" value="EWH12658.1"/>
    <property type="molecule type" value="Genomic_DNA"/>
</dbReference>
<reference evidence="2 3" key="1">
    <citation type="journal article" date="2014" name="Genome Announc.">
        <title>Draft Genome Sequence of the Carrageenan-Degrading Bacterium Cellulophaga sp. Strain KL-A, Isolated from Decaying Marine Algae.</title>
        <authorList>
            <person name="Shan D."/>
            <person name="Ying J."/>
            <person name="Li X."/>
            <person name="Gao Z."/>
            <person name="Wei G."/>
            <person name="Shao Z."/>
        </authorList>
    </citation>
    <scope>NUCLEOTIDE SEQUENCE [LARGE SCALE GENOMIC DNA]</scope>
    <source>
        <strain evidence="2 3">KL-A</strain>
    </source>
</reference>
<organism evidence="2 3">
    <name type="scientific">Cellulophaga geojensis KL-A</name>
    <dbReference type="NCBI Taxonomy" id="1328323"/>
    <lineage>
        <taxon>Bacteria</taxon>
        <taxon>Pseudomonadati</taxon>
        <taxon>Bacteroidota</taxon>
        <taxon>Flavobacteriia</taxon>
        <taxon>Flavobacteriales</taxon>
        <taxon>Flavobacteriaceae</taxon>
        <taxon>Cellulophaga</taxon>
    </lineage>
</organism>